<dbReference type="SMART" id="SM00317">
    <property type="entry name" value="SET"/>
    <property type="match status" value="1"/>
</dbReference>
<comment type="caution">
    <text evidence="9">The sequence shown here is derived from an EMBL/GenBank/DDBJ whole genome shotgun (WGS) entry which is preliminary data.</text>
</comment>
<dbReference type="Gene3D" id="6.10.140.2220">
    <property type="match status" value="1"/>
</dbReference>
<proteinExistence type="predicted"/>
<dbReference type="OrthoDB" id="438641at2759"/>
<keyword evidence="10" id="KW-1185">Reference proteome</keyword>
<evidence type="ECO:0000313" key="9">
    <source>
        <dbReference type="EMBL" id="PPQ65023.1"/>
    </source>
</evidence>
<dbReference type="PANTHER" id="PTHR46402">
    <property type="entry name" value="SET AND MYND DOMAIN-CONTAINING PROTEIN 5"/>
    <property type="match status" value="1"/>
</dbReference>
<evidence type="ECO:0000256" key="7">
    <source>
        <dbReference type="SAM" id="MobiDB-lite"/>
    </source>
</evidence>
<dbReference type="Gene3D" id="1.10.220.160">
    <property type="match status" value="1"/>
</dbReference>
<dbReference type="GO" id="GO:0032259">
    <property type="term" value="P:methylation"/>
    <property type="evidence" value="ECO:0007669"/>
    <property type="project" value="UniProtKB-KW"/>
</dbReference>
<comment type="catalytic activity">
    <reaction evidence="6">
        <text>L-lysyl-[histone] + S-adenosyl-L-methionine = N(6)-methyl-L-lysyl-[histone] + S-adenosyl-L-homocysteine + H(+)</text>
        <dbReference type="Rhea" id="RHEA:10024"/>
        <dbReference type="Rhea" id="RHEA-COMP:9845"/>
        <dbReference type="Rhea" id="RHEA-COMP:9846"/>
        <dbReference type="ChEBI" id="CHEBI:15378"/>
        <dbReference type="ChEBI" id="CHEBI:29969"/>
        <dbReference type="ChEBI" id="CHEBI:57856"/>
        <dbReference type="ChEBI" id="CHEBI:59789"/>
        <dbReference type="ChEBI" id="CHEBI:61929"/>
    </reaction>
    <physiologicalReaction direction="left-to-right" evidence="6">
        <dbReference type="Rhea" id="RHEA:10025"/>
    </physiologicalReaction>
</comment>
<evidence type="ECO:0000313" key="10">
    <source>
        <dbReference type="Proteomes" id="UP000284842"/>
    </source>
</evidence>
<protein>
    <recommendedName>
        <fullName evidence="5">Histone-lysine N-methyltransferase SET5</fullName>
    </recommendedName>
    <alternativeName>
        <fullName evidence="4">SET domain-containing protein 5</fullName>
    </alternativeName>
</protein>
<feature type="region of interest" description="Disordered" evidence="7">
    <location>
        <begin position="61"/>
        <end position="94"/>
    </location>
</feature>
<evidence type="ECO:0000256" key="5">
    <source>
        <dbReference type="ARBA" id="ARBA00044528"/>
    </source>
</evidence>
<dbReference type="Pfam" id="PF00856">
    <property type="entry name" value="SET"/>
    <property type="match status" value="1"/>
</dbReference>
<feature type="domain" description="SET" evidence="8">
    <location>
        <begin position="113"/>
        <end position="398"/>
    </location>
</feature>
<feature type="region of interest" description="Disordered" evidence="7">
    <location>
        <begin position="435"/>
        <end position="460"/>
    </location>
</feature>
<evidence type="ECO:0000256" key="1">
    <source>
        <dbReference type="ARBA" id="ARBA00022603"/>
    </source>
</evidence>
<dbReference type="Proteomes" id="UP000284842">
    <property type="component" value="Unassembled WGS sequence"/>
</dbReference>
<evidence type="ECO:0000256" key="3">
    <source>
        <dbReference type="ARBA" id="ARBA00022691"/>
    </source>
</evidence>
<organism evidence="9 10">
    <name type="scientific">Panaeolus cyanescens</name>
    <dbReference type="NCBI Taxonomy" id="181874"/>
    <lineage>
        <taxon>Eukaryota</taxon>
        <taxon>Fungi</taxon>
        <taxon>Dikarya</taxon>
        <taxon>Basidiomycota</taxon>
        <taxon>Agaricomycotina</taxon>
        <taxon>Agaricomycetes</taxon>
        <taxon>Agaricomycetidae</taxon>
        <taxon>Agaricales</taxon>
        <taxon>Agaricineae</taxon>
        <taxon>Galeropsidaceae</taxon>
        <taxon>Panaeolus</taxon>
    </lineage>
</organism>
<reference evidence="9 10" key="1">
    <citation type="journal article" date="2018" name="Evol. Lett.">
        <title>Horizontal gene cluster transfer increased hallucinogenic mushroom diversity.</title>
        <authorList>
            <person name="Reynolds H.T."/>
            <person name="Vijayakumar V."/>
            <person name="Gluck-Thaler E."/>
            <person name="Korotkin H.B."/>
            <person name="Matheny P.B."/>
            <person name="Slot J.C."/>
        </authorList>
    </citation>
    <scope>NUCLEOTIDE SEQUENCE [LARGE SCALE GENOMIC DNA]</scope>
    <source>
        <strain evidence="9 10">2629</strain>
    </source>
</reference>
<feature type="compositionally biased region" description="Low complexity" evidence="7">
    <location>
        <begin position="71"/>
        <end position="80"/>
    </location>
</feature>
<keyword evidence="1" id="KW-0489">Methyltransferase</keyword>
<evidence type="ECO:0000256" key="4">
    <source>
        <dbReference type="ARBA" id="ARBA00042380"/>
    </source>
</evidence>
<dbReference type="Gene3D" id="2.170.270.10">
    <property type="entry name" value="SET domain"/>
    <property type="match status" value="1"/>
</dbReference>
<dbReference type="SUPFAM" id="SSF82199">
    <property type="entry name" value="SET domain"/>
    <property type="match status" value="1"/>
</dbReference>
<dbReference type="GO" id="GO:0042799">
    <property type="term" value="F:histone H4K20 methyltransferase activity"/>
    <property type="evidence" value="ECO:0007669"/>
    <property type="project" value="TreeGrafter"/>
</dbReference>
<dbReference type="CDD" id="cd20071">
    <property type="entry name" value="SET_SMYD"/>
    <property type="match status" value="1"/>
</dbReference>
<dbReference type="AlphaFoldDB" id="A0A409VFJ6"/>
<gene>
    <name evidence="9" type="ORF">CVT24_008171</name>
</gene>
<evidence type="ECO:0000256" key="2">
    <source>
        <dbReference type="ARBA" id="ARBA00022679"/>
    </source>
</evidence>
<sequence length="473" mass="52538">MSTSPSEETLAKALIALKAEHPALGISKVHALLLQTYPDWIVSEKRTKKILQNHGLVVQAPVQAREDEIPTTNGNNNGEASGSGSGTPSGEKEKMVYPTSRVVNNLDVDHWSKKVAVKFFDKKKGKGLVATQDIEEGEVVWKEEPFILAPEWELYDMQMKSTACSHCSTPLTPGSPLIIPCAHSPCPARFCNRLCSARSGKTHPLLCPVQNPASVPLLKYARQIEWMALHALAQVTSRIMLVNELPDDKALKADWEVVRGFAEMGMEERFKWCFRSATSPEPDRKTWKTAYAYYIQAFKEPKTPQDEKKLKKILKKPLPSHIDHLLFSYEQGFLKGLGKMSLNLESHGGLYTLHSHLNHACTPNLSIRHLDTRNALSRITARAISPIKAGEELVITYVDPNSGLKGRREALRAWGFGICGCARCESESRLEEAARARRRKDGEDVDGANETGNGDKRDLEDLEAELKAGLGLL</sequence>
<dbReference type="PROSITE" id="PS50280">
    <property type="entry name" value="SET"/>
    <property type="match status" value="1"/>
</dbReference>
<dbReference type="STRING" id="181874.A0A409VFJ6"/>
<evidence type="ECO:0000256" key="6">
    <source>
        <dbReference type="ARBA" id="ARBA00048619"/>
    </source>
</evidence>
<dbReference type="PANTHER" id="PTHR46402:SF2">
    <property type="entry name" value="HISTONE-LYSINE N-TRIMETHYLTRANSFERASE SMYD5"/>
    <property type="match status" value="1"/>
</dbReference>
<keyword evidence="2" id="KW-0808">Transferase</keyword>
<keyword evidence="3" id="KW-0949">S-adenosyl-L-methionine</keyword>
<dbReference type="GO" id="GO:0045814">
    <property type="term" value="P:negative regulation of gene expression, epigenetic"/>
    <property type="evidence" value="ECO:0007669"/>
    <property type="project" value="TreeGrafter"/>
</dbReference>
<evidence type="ECO:0000259" key="8">
    <source>
        <dbReference type="PROSITE" id="PS50280"/>
    </source>
</evidence>
<name>A0A409VFJ6_9AGAR</name>
<dbReference type="InParanoid" id="A0A409VFJ6"/>
<dbReference type="EMBL" id="NHTK01006078">
    <property type="protein sequence ID" value="PPQ65023.1"/>
    <property type="molecule type" value="Genomic_DNA"/>
</dbReference>
<accession>A0A409VFJ6</accession>
<dbReference type="InterPro" id="IPR046341">
    <property type="entry name" value="SET_dom_sf"/>
</dbReference>
<dbReference type="InterPro" id="IPR001214">
    <property type="entry name" value="SET_dom"/>
</dbReference>